<comment type="subcellular location">
    <subcellularLocation>
        <location evidence="1">Membrane</location>
        <topology evidence="1">Multi-pass membrane protein</topology>
    </subcellularLocation>
</comment>
<protein>
    <submittedName>
        <fullName evidence="5">Membrane protein</fullName>
    </submittedName>
</protein>
<dbReference type="InterPro" id="IPR032808">
    <property type="entry name" value="DoxX"/>
</dbReference>
<keyword evidence="3" id="KW-1133">Transmembrane helix</keyword>
<evidence type="ECO:0000313" key="5">
    <source>
        <dbReference type="EMBL" id="BBH18243.1"/>
    </source>
</evidence>
<keyword evidence="2" id="KW-0812">Transmembrane</keyword>
<dbReference type="GO" id="GO:0016020">
    <property type="term" value="C:membrane"/>
    <property type="evidence" value="ECO:0007669"/>
    <property type="project" value="UniProtKB-SubCell"/>
</dbReference>
<evidence type="ECO:0000313" key="6">
    <source>
        <dbReference type="Proteomes" id="UP000271573"/>
    </source>
</evidence>
<dbReference type="RefSeq" id="WP_125569579.1">
    <property type="nucleotide sequence ID" value="NZ_AP019307.1"/>
</dbReference>
<dbReference type="Pfam" id="PF13564">
    <property type="entry name" value="DoxX_2"/>
    <property type="match status" value="1"/>
</dbReference>
<evidence type="ECO:0000256" key="3">
    <source>
        <dbReference type="ARBA" id="ARBA00022989"/>
    </source>
</evidence>
<keyword evidence="6" id="KW-1185">Reference proteome</keyword>
<dbReference type="EMBL" id="AP019307">
    <property type="protein sequence ID" value="BBH18243.1"/>
    <property type="molecule type" value="Genomic_DNA"/>
</dbReference>
<evidence type="ECO:0000256" key="4">
    <source>
        <dbReference type="ARBA" id="ARBA00023136"/>
    </source>
</evidence>
<dbReference type="PANTHER" id="PTHR36974">
    <property type="entry name" value="MEMBRANE PROTEIN-RELATED"/>
    <property type="match status" value="1"/>
</dbReference>
<dbReference type="KEGG" id="nbe:Back2_25300"/>
<organism evidence="5 6">
    <name type="scientific">Nocardioides baekrokdamisoli</name>
    <dbReference type="NCBI Taxonomy" id="1804624"/>
    <lineage>
        <taxon>Bacteria</taxon>
        <taxon>Bacillati</taxon>
        <taxon>Actinomycetota</taxon>
        <taxon>Actinomycetes</taxon>
        <taxon>Propionibacteriales</taxon>
        <taxon>Nocardioidaceae</taxon>
        <taxon>Nocardioides</taxon>
    </lineage>
</organism>
<reference evidence="5 6" key="1">
    <citation type="submission" date="2018-11" db="EMBL/GenBank/DDBJ databases">
        <title>Complete genome sequence of Nocardioides baekrokdamisoli strain KCTC 39748.</title>
        <authorList>
            <person name="Kang S.W."/>
            <person name="Lee K.C."/>
            <person name="Kim K.K."/>
            <person name="Kim J.S."/>
            <person name="Kim D.S."/>
            <person name="Ko S.H."/>
            <person name="Yang S.H."/>
            <person name="Shin Y.K."/>
            <person name="Lee J.S."/>
        </authorList>
    </citation>
    <scope>NUCLEOTIDE SEQUENCE [LARGE SCALE GENOMIC DNA]</scope>
    <source>
        <strain evidence="5 6">KCTC 39748</strain>
    </source>
</reference>
<dbReference type="Proteomes" id="UP000271573">
    <property type="component" value="Chromosome"/>
</dbReference>
<evidence type="ECO:0000256" key="2">
    <source>
        <dbReference type="ARBA" id="ARBA00022692"/>
    </source>
</evidence>
<name>A0A3G9J0T4_9ACTN</name>
<accession>A0A3G9J0T4</accession>
<gene>
    <name evidence="5" type="ORF">Back2_25300</name>
</gene>
<dbReference type="PANTHER" id="PTHR36974:SF1">
    <property type="entry name" value="DOXX FAMILY MEMBRANE PROTEIN"/>
    <property type="match status" value="1"/>
</dbReference>
<proteinExistence type="predicted"/>
<sequence length="124" mass="13030">MSGLSPITKAVVGAFVVSGTIHVVRPQTFDALMPEWLPAHKEIVVGSGVAELVCAAAVVNPRTRRMGALASAALLIGVYPGNVQMALGAQKTHNTGYKIATLARLPLQWPMISAMLKTAREAKA</sequence>
<keyword evidence="4" id="KW-0472">Membrane</keyword>
<dbReference type="OrthoDB" id="3267646at2"/>
<dbReference type="AlphaFoldDB" id="A0A3G9J0T4"/>
<evidence type="ECO:0000256" key="1">
    <source>
        <dbReference type="ARBA" id="ARBA00004141"/>
    </source>
</evidence>